<dbReference type="Pfam" id="PF00445">
    <property type="entry name" value="Ribonuclease_T2"/>
    <property type="match status" value="1"/>
</dbReference>
<name>A0A9D5CC90_9LILI</name>
<reference evidence="4" key="1">
    <citation type="submission" date="2021-03" db="EMBL/GenBank/DDBJ databases">
        <authorList>
            <person name="Li Z."/>
            <person name="Yang C."/>
        </authorList>
    </citation>
    <scope>NUCLEOTIDE SEQUENCE</scope>
    <source>
        <strain evidence="4">Dzin_1.0</strain>
        <tissue evidence="4">Leaf</tissue>
    </source>
</reference>
<comment type="similarity">
    <text evidence="1 2">Belongs to the RNase T2 family.</text>
</comment>
<dbReference type="AlphaFoldDB" id="A0A9D5CC90"/>
<dbReference type="Proteomes" id="UP001085076">
    <property type="component" value="Miscellaneous, Linkage group lg06"/>
</dbReference>
<organism evidence="4 5">
    <name type="scientific">Dioscorea zingiberensis</name>
    <dbReference type="NCBI Taxonomy" id="325984"/>
    <lineage>
        <taxon>Eukaryota</taxon>
        <taxon>Viridiplantae</taxon>
        <taxon>Streptophyta</taxon>
        <taxon>Embryophyta</taxon>
        <taxon>Tracheophyta</taxon>
        <taxon>Spermatophyta</taxon>
        <taxon>Magnoliopsida</taxon>
        <taxon>Liliopsida</taxon>
        <taxon>Dioscoreales</taxon>
        <taxon>Dioscoreaceae</taxon>
        <taxon>Dioscorea</taxon>
    </lineage>
</organism>
<dbReference type="GO" id="GO:0003723">
    <property type="term" value="F:RNA binding"/>
    <property type="evidence" value="ECO:0007669"/>
    <property type="project" value="InterPro"/>
</dbReference>
<evidence type="ECO:0000313" key="4">
    <source>
        <dbReference type="EMBL" id="KAJ0969715.1"/>
    </source>
</evidence>
<dbReference type="GO" id="GO:0006401">
    <property type="term" value="P:RNA catabolic process"/>
    <property type="evidence" value="ECO:0007669"/>
    <property type="project" value="TreeGrafter"/>
</dbReference>
<feature type="region of interest" description="Disordered" evidence="3">
    <location>
        <begin position="220"/>
        <end position="267"/>
    </location>
</feature>
<proteinExistence type="inferred from homology"/>
<sequence length="267" mass="30068">MDFLVEDMKTYNDETRRKVVENCKTSCEFNVRPIQDLISNLYSHWSDVGCPCINGIQNWKHTWCTYGQCSNLTQHNYIQTALNIAHRANQLEVFEANDIVPSASTTYKLEDIQRALQANLGSATYLECYNRGWIFPTSMLYKINICISKNGKSIIDNHLLHLPENGEKCRWGASKMLPKIKKARHIRAAIAEQAQAQAQAQLLESNLEPVEQAQAMSMNENYGDTVPSKPQKHPPGVLDEVLEDSSSGKHQIADSAEPSAEPYALLT</sequence>
<dbReference type="OrthoDB" id="435754at2759"/>
<evidence type="ECO:0000256" key="1">
    <source>
        <dbReference type="ARBA" id="ARBA00007469"/>
    </source>
</evidence>
<protein>
    <submittedName>
        <fullName evidence="4">Uncharacterized protein</fullName>
    </submittedName>
</protein>
<dbReference type="PANTHER" id="PTHR11240">
    <property type="entry name" value="RIBONUCLEASE T2"/>
    <property type="match status" value="1"/>
</dbReference>
<dbReference type="Gene3D" id="3.90.730.10">
    <property type="entry name" value="Ribonuclease T2-like"/>
    <property type="match status" value="1"/>
</dbReference>
<evidence type="ECO:0000256" key="3">
    <source>
        <dbReference type="SAM" id="MobiDB-lite"/>
    </source>
</evidence>
<dbReference type="GO" id="GO:0033897">
    <property type="term" value="F:ribonuclease T2 activity"/>
    <property type="evidence" value="ECO:0007669"/>
    <property type="project" value="InterPro"/>
</dbReference>
<accession>A0A9D5CC90</accession>
<gene>
    <name evidence="4" type="ORF">J5N97_022592</name>
</gene>
<reference evidence="4" key="2">
    <citation type="journal article" date="2022" name="Hortic Res">
        <title>The genome of Dioscorea zingiberensis sheds light on the biosynthesis, origin and evolution of the medicinally important diosgenin saponins.</title>
        <authorList>
            <person name="Li Y."/>
            <person name="Tan C."/>
            <person name="Li Z."/>
            <person name="Guo J."/>
            <person name="Li S."/>
            <person name="Chen X."/>
            <person name="Wang C."/>
            <person name="Dai X."/>
            <person name="Yang H."/>
            <person name="Song W."/>
            <person name="Hou L."/>
            <person name="Xu J."/>
            <person name="Tong Z."/>
            <person name="Xu A."/>
            <person name="Yuan X."/>
            <person name="Wang W."/>
            <person name="Yang Q."/>
            <person name="Chen L."/>
            <person name="Sun Z."/>
            <person name="Wang K."/>
            <person name="Pan B."/>
            <person name="Chen J."/>
            <person name="Bao Y."/>
            <person name="Liu F."/>
            <person name="Qi X."/>
            <person name="Gang D.R."/>
            <person name="Wen J."/>
            <person name="Li J."/>
        </authorList>
    </citation>
    <scope>NUCLEOTIDE SEQUENCE</scope>
    <source>
        <strain evidence="4">Dzin_1.0</strain>
    </source>
</reference>
<dbReference type="GO" id="GO:0005576">
    <property type="term" value="C:extracellular region"/>
    <property type="evidence" value="ECO:0007669"/>
    <property type="project" value="TreeGrafter"/>
</dbReference>
<evidence type="ECO:0000256" key="2">
    <source>
        <dbReference type="RuleBase" id="RU004328"/>
    </source>
</evidence>
<dbReference type="SUPFAM" id="SSF55895">
    <property type="entry name" value="Ribonuclease Rh-like"/>
    <property type="match status" value="1"/>
</dbReference>
<dbReference type="EMBL" id="JAGGNH010000006">
    <property type="protein sequence ID" value="KAJ0969715.1"/>
    <property type="molecule type" value="Genomic_DNA"/>
</dbReference>
<dbReference type="InterPro" id="IPR001568">
    <property type="entry name" value="RNase_T2-like"/>
</dbReference>
<keyword evidence="5" id="KW-1185">Reference proteome</keyword>
<dbReference type="PANTHER" id="PTHR11240:SF57">
    <property type="entry name" value="OS09G0538000 PROTEIN"/>
    <property type="match status" value="1"/>
</dbReference>
<comment type="caution">
    <text evidence="4">The sequence shown here is derived from an EMBL/GenBank/DDBJ whole genome shotgun (WGS) entry which is preliminary data.</text>
</comment>
<dbReference type="InterPro" id="IPR036430">
    <property type="entry name" value="RNase_T2-like_sf"/>
</dbReference>
<evidence type="ECO:0000313" key="5">
    <source>
        <dbReference type="Proteomes" id="UP001085076"/>
    </source>
</evidence>